<dbReference type="AlphaFoldDB" id="A0A0G4MPB3"/>
<sequence length="18" mass="2242">RQARHQVPTGRRYLPHRL</sequence>
<feature type="non-terminal residue" evidence="1">
    <location>
        <position position="1"/>
    </location>
</feature>
<proteinExistence type="predicted"/>
<gene>
    <name evidence="1" type="ORF">BN1708_019877</name>
</gene>
<evidence type="ECO:0000313" key="2">
    <source>
        <dbReference type="Proteomes" id="UP000044602"/>
    </source>
</evidence>
<reference evidence="1 2" key="1">
    <citation type="submission" date="2015-05" db="EMBL/GenBank/DDBJ databases">
        <authorList>
            <person name="Wang D.B."/>
            <person name="Wang M."/>
        </authorList>
    </citation>
    <scope>NUCLEOTIDE SEQUENCE [LARGE SCALE GENOMIC DNA]</scope>
    <source>
        <strain evidence="1">VL1</strain>
    </source>
</reference>
<organism evidence="1 2">
    <name type="scientific">Verticillium longisporum</name>
    <name type="common">Verticillium dahliae var. longisporum</name>
    <dbReference type="NCBI Taxonomy" id="100787"/>
    <lineage>
        <taxon>Eukaryota</taxon>
        <taxon>Fungi</taxon>
        <taxon>Dikarya</taxon>
        <taxon>Ascomycota</taxon>
        <taxon>Pezizomycotina</taxon>
        <taxon>Sordariomycetes</taxon>
        <taxon>Hypocreomycetidae</taxon>
        <taxon>Glomerellales</taxon>
        <taxon>Plectosphaerellaceae</taxon>
        <taxon>Verticillium</taxon>
    </lineage>
</organism>
<accession>A0A0G4MPB3</accession>
<protein>
    <submittedName>
        <fullName evidence="1">Uncharacterized protein</fullName>
    </submittedName>
</protein>
<dbReference type="Proteomes" id="UP000044602">
    <property type="component" value="Unassembled WGS sequence"/>
</dbReference>
<name>A0A0G4MPB3_VERLO</name>
<dbReference type="EMBL" id="CVQH01023809">
    <property type="protein sequence ID" value="CRK35997.1"/>
    <property type="molecule type" value="Genomic_DNA"/>
</dbReference>
<evidence type="ECO:0000313" key="1">
    <source>
        <dbReference type="EMBL" id="CRK35997.1"/>
    </source>
</evidence>
<keyword evidence="2" id="KW-1185">Reference proteome</keyword>